<proteinExistence type="predicted"/>
<evidence type="ECO:0000313" key="1">
    <source>
        <dbReference type="EMBL" id="KAH3707995.1"/>
    </source>
</evidence>
<dbReference type="Proteomes" id="UP000828390">
    <property type="component" value="Unassembled WGS sequence"/>
</dbReference>
<reference evidence="1" key="2">
    <citation type="submission" date="2020-11" db="EMBL/GenBank/DDBJ databases">
        <authorList>
            <person name="McCartney M.A."/>
            <person name="Auch B."/>
            <person name="Kono T."/>
            <person name="Mallez S."/>
            <person name="Becker A."/>
            <person name="Gohl D.M."/>
            <person name="Silverstein K.A.T."/>
            <person name="Koren S."/>
            <person name="Bechman K.B."/>
            <person name="Herman A."/>
            <person name="Abrahante J.E."/>
            <person name="Garbe J."/>
        </authorList>
    </citation>
    <scope>NUCLEOTIDE SEQUENCE</scope>
    <source>
        <strain evidence="1">Duluth1</strain>
        <tissue evidence="1">Whole animal</tissue>
    </source>
</reference>
<gene>
    <name evidence="1" type="ORF">DPMN_067434</name>
</gene>
<evidence type="ECO:0000313" key="2">
    <source>
        <dbReference type="Proteomes" id="UP000828390"/>
    </source>
</evidence>
<accession>A0A9D3YZN3</accession>
<comment type="caution">
    <text evidence="1">The sequence shown here is derived from an EMBL/GenBank/DDBJ whole genome shotgun (WGS) entry which is preliminary data.</text>
</comment>
<dbReference type="AlphaFoldDB" id="A0A9D3YZN3"/>
<protein>
    <submittedName>
        <fullName evidence="1">Uncharacterized protein</fullName>
    </submittedName>
</protein>
<name>A0A9D3YZN3_DREPO</name>
<sequence>MHPLYLQKIQTGSLYHYYSFSPHSITLWDKLSADIATLSDLEKFKRAVVNVRY</sequence>
<organism evidence="1 2">
    <name type="scientific">Dreissena polymorpha</name>
    <name type="common">Zebra mussel</name>
    <name type="synonym">Mytilus polymorpha</name>
    <dbReference type="NCBI Taxonomy" id="45954"/>
    <lineage>
        <taxon>Eukaryota</taxon>
        <taxon>Metazoa</taxon>
        <taxon>Spiralia</taxon>
        <taxon>Lophotrochozoa</taxon>
        <taxon>Mollusca</taxon>
        <taxon>Bivalvia</taxon>
        <taxon>Autobranchia</taxon>
        <taxon>Heteroconchia</taxon>
        <taxon>Euheterodonta</taxon>
        <taxon>Imparidentia</taxon>
        <taxon>Neoheterodontei</taxon>
        <taxon>Myida</taxon>
        <taxon>Dreissenoidea</taxon>
        <taxon>Dreissenidae</taxon>
        <taxon>Dreissena</taxon>
    </lineage>
</organism>
<dbReference type="EMBL" id="JAIWYP010000014">
    <property type="protein sequence ID" value="KAH3707995.1"/>
    <property type="molecule type" value="Genomic_DNA"/>
</dbReference>
<reference evidence="1" key="1">
    <citation type="journal article" date="2019" name="bioRxiv">
        <title>The Genome of the Zebra Mussel, Dreissena polymorpha: A Resource for Invasive Species Research.</title>
        <authorList>
            <person name="McCartney M.A."/>
            <person name="Auch B."/>
            <person name="Kono T."/>
            <person name="Mallez S."/>
            <person name="Zhang Y."/>
            <person name="Obille A."/>
            <person name="Becker A."/>
            <person name="Abrahante J.E."/>
            <person name="Garbe J."/>
            <person name="Badalamenti J.P."/>
            <person name="Herman A."/>
            <person name="Mangelson H."/>
            <person name="Liachko I."/>
            <person name="Sullivan S."/>
            <person name="Sone E.D."/>
            <person name="Koren S."/>
            <person name="Silverstein K.A.T."/>
            <person name="Beckman K.B."/>
            <person name="Gohl D.M."/>
        </authorList>
    </citation>
    <scope>NUCLEOTIDE SEQUENCE</scope>
    <source>
        <strain evidence="1">Duluth1</strain>
        <tissue evidence="1">Whole animal</tissue>
    </source>
</reference>
<keyword evidence="2" id="KW-1185">Reference proteome</keyword>